<feature type="compositionally biased region" description="Low complexity" evidence="1">
    <location>
        <begin position="196"/>
        <end position="211"/>
    </location>
</feature>
<dbReference type="FunCoup" id="A0A0V0Q9R4">
    <property type="interactions" value="31"/>
</dbReference>
<comment type="caution">
    <text evidence="2">The sequence shown here is derived from an EMBL/GenBank/DDBJ whole genome shotgun (WGS) entry which is preliminary data.</text>
</comment>
<evidence type="ECO:0000313" key="2">
    <source>
        <dbReference type="EMBL" id="KRW98972.1"/>
    </source>
</evidence>
<dbReference type="InParanoid" id="A0A0V0Q9R4"/>
<gene>
    <name evidence="2" type="ORF">PPERSA_11573</name>
</gene>
<evidence type="ECO:0000313" key="3">
    <source>
        <dbReference type="Proteomes" id="UP000054937"/>
    </source>
</evidence>
<reference evidence="2 3" key="1">
    <citation type="journal article" date="2015" name="Sci. Rep.">
        <title>Genome of the facultative scuticociliatosis pathogen Pseudocohnilembus persalinus provides insight into its virulence through horizontal gene transfer.</title>
        <authorList>
            <person name="Xiong J."/>
            <person name="Wang G."/>
            <person name="Cheng J."/>
            <person name="Tian M."/>
            <person name="Pan X."/>
            <person name="Warren A."/>
            <person name="Jiang C."/>
            <person name="Yuan D."/>
            <person name="Miao W."/>
        </authorList>
    </citation>
    <scope>NUCLEOTIDE SEQUENCE [LARGE SCALE GENOMIC DNA]</scope>
    <source>
        <strain evidence="2">36N120E</strain>
    </source>
</reference>
<sequence>MIEKSDILKQKQIQIQQNQLYVRMMSASPKNQMNQNKNFTNIIIQRRKKNEPLKNNNYQPIQAQQQKQLQMKNKKNLNSKQNINNFYGELQERQENQDDSFKACNNDFFTKSDLLGQKRKSILQRQHSFKSQKINQIKSQNQSLFKSADNLAKSLQENSKNIQTEYYSDDFQDIEFAQDFIKEDNEQRNSLEKKSQQSQNIKQNNWNNEESPYYTRQNSPYIENYDNQTYDFENPSRQILSKYNQKGKNYVQLQKQQYDSRRSNSEIQIQLKQKIDKQQTNQLKSNNYVHNNNFYNDYEEPCKPQNNLDIIQDNLCYSQKSQNSQNIDNYQQRDPWQQQSLNDFDQQEI</sequence>
<feature type="region of interest" description="Disordered" evidence="1">
    <location>
        <begin position="186"/>
        <end position="220"/>
    </location>
</feature>
<keyword evidence="3" id="KW-1185">Reference proteome</keyword>
<organism evidence="2 3">
    <name type="scientific">Pseudocohnilembus persalinus</name>
    <name type="common">Ciliate</name>
    <dbReference type="NCBI Taxonomy" id="266149"/>
    <lineage>
        <taxon>Eukaryota</taxon>
        <taxon>Sar</taxon>
        <taxon>Alveolata</taxon>
        <taxon>Ciliophora</taxon>
        <taxon>Intramacronucleata</taxon>
        <taxon>Oligohymenophorea</taxon>
        <taxon>Scuticociliatia</taxon>
        <taxon>Philasterida</taxon>
        <taxon>Pseudocohnilembidae</taxon>
        <taxon>Pseudocohnilembus</taxon>
    </lineage>
</organism>
<dbReference type="Proteomes" id="UP000054937">
    <property type="component" value="Unassembled WGS sequence"/>
</dbReference>
<dbReference type="AlphaFoldDB" id="A0A0V0Q9R4"/>
<evidence type="ECO:0000256" key="1">
    <source>
        <dbReference type="SAM" id="MobiDB-lite"/>
    </source>
</evidence>
<proteinExistence type="predicted"/>
<feature type="compositionally biased region" description="Basic and acidic residues" evidence="1">
    <location>
        <begin position="186"/>
        <end position="195"/>
    </location>
</feature>
<accession>A0A0V0Q9R4</accession>
<dbReference type="EMBL" id="LDAU01000223">
    <property type="protein sequence ID" value="KRW98972.1"/>
    <property type="molecule type" value="Genomic_DNA"/>
</dbReference>
<protein>
    <submittedName>
        <fullName evidence="2">Uncharacterized protein</fullName>
    </submittedName>
</protein>
<name>A0A0V0Q9R4_PSEPJ</name>